<accession>A0A1I6A1M8</accession>
<keyword evidence="4 6" id="KW-1133">Transmembrane helix</keyword>
<evidence type="ECO:0000256" key="6">
    <source>
        <dbReference type="SAM" id="Phobius"/>
    </source>
</evidence>
<evidence type="ECO:0000256" key="5">
    <source>
        <dbReference type="ARBA" id="ARBA00023136"/>
    </source>
</evidence>
<keyword evidence="3 6" id="KW-0812">Transmembrane</keyword>
<dbReference type="PANTHER" id="PTHR21716">
    <property type="entry name" value="TRANSMEMBRANE PROTEIN"/>
    <property type="match status" value="1"/>
</dbReference>
<organism evidence="7 8">
    <name type="scientific">Roseivivax halotolerans</name>
    <dbReference type="NCBI Taxonomy" id="93684"/>
    <lineage>
        <taxon>Bacteria</taxon>
        <taxon>Pseudomonadati</taxon>
        <taxon>Pseudomonadota</taxon>
        <taxon>Alphaproteobacteria</taxon>
        <taxon>Rhodobacterales</taxon>
        <taxon>Roseobacteraceae</taxon>
        <taxon>Roseivivax</taxon>
    </lineage>
</organism>
<evidence type="ECO:0000256" key="2">
    <source>
        <dbReference type="ARBA" id="ARBA00009773"/>
    </source>
</evidence>
<feature type="transmembrane region" description="Helical" evidence="6">
    <location>
        <begin position="231"/>
        <end position="257"/>
    </location>
</feature>
<proteinExistence type="inferred from homology"/>
<name>A0A1I6A1M8_9RHOB</name>
<feature type="transmembrane region" description="Helical" evidence="6">
    <location>
        <begin position="64"/>
        <end position="88"/>
    </location>
</feature>
<dbReference type="Pfam" id="PF01594">
    <property type="entry name" value="AI-2E_transport"/>
    <property type="match status" value="1"/>
</dbReference>
<feature type="transmembrane region" description="Helical" evidence="6">
    <location>
        <begin position="7"/>
        <end position="27"/>
    </location>
</feature>
<dbReference type="EMBL" id="FOXV01000014">
    <property type="protein sequence ID" value="SFQ62664.1"/>
    <property type="molecule type" value="Genomic_DNA"/>
</dbReference>
<comment type="subcellular location">
    <subcellularLocation>
        <location evidence="1">Membrane</location>
        <topology evidence="1">Multi-pass membrane protein</topology>
    </subcellularLocation>
</comment>
<evidence type="ECO:0000256" key="4">
    <source>
        <dbReference type="ARBA" id="ARBA00022989"/>
    </source>
</evidence>
<dbReference type="STRING" id="93684.SAMN05421853_11429"/>
<dbReference type="GO" id="GO:0055085">
    <property type="term" value="P:transmembrane transport"/>
    <property type="evidence" value="ECO:0007669"/>
    <property type="project" value="TreeGrafter"/>
</dbReference>
<evidence type="ECO:0000256" key="1">
    <source>
        <dbReference type="ARBA" id="ARBA00004141"/>
    </source>
</evidence>
<dbReference type="PANTHER" id="PTHR21716:SF16">
    <property type="entry name" value="BLL1467 PROTEIN"/>
    <property type="match status" value="1"/>
</dbReference>
<gene>
    <name evidence="7" type="ORF">SAMN05421853_11429</name>
</gene>
<keyword evidence="5 6" id="KW-0472">Membrane</keyword>
<protein>
    <submittedName>
        <fullName evidence="7">Predicted PurR-regulated permease PerM</fullName>
    </submittedName>
</protein>
<evidence type="ECO:0000313" key="8">
    <source>
        <dbReference type="Proteomes" id="UP000243106"/>
    </source>
</evidence>
<comment type="similarity">
    <text evidence="2">Belongs to the autoinducer-2 exporter (AI-2E) (TC 2.A.86) family.</text>
</comment>
<dbReference type="RefSeq" id="WP_093014672.1">
    <property type="nucleotide sequence ID" value="NZ_FOXV01000014.1"/>
</dbReference>
<dbReference type="Proteomes" id="UP000243106">
    <property type="component" value="Unassembled WGS sequence"/>
</dbReference>
<feature type="transmembrane region" description="Helical" evidence="6">
    <location>
        <begin position="33"/>
        <end position="52"/>
    </location>
</feature>
<dbReference type="AlphaFoldDB" id="A0A1I6A1M8"/>
<feature type="transmembrane region" description="Helical" evidence="6">
    <location>
        <begin position="203"/>
        <end position="225"/>
    </location>
</feature>
<keyword evidence="8" id="KW-1185">Reference proteome</keyword>
<feature type="transmembrane region" description="Helical" evidence="6">
    <location>
        <begin position="311"/>
        <end position="332"/>
    </location>
</feature>
<sequence>MRQKTDGASAALIIIASLLVAGALYVAQDVAAPIALAIVFGIIVAPIMEFLCRIGLPPGLGGALILLLTVALLSTAAVGLEPVFWRFVDAIPSIRMEMQEIVWQFRDTLNSLGNVNEEMKEAFGGAGDDGGDGEAAAVPSMTDAIFAAPAFLAQFLIFAGTFYFFLVHRLSVYSFLAARLSRAGEGQALRERFRVAEFLVSRYFIAITIVNFTLGFATTAVMTALGMPLPYVWGFAVAILNYVLYLGPALMAFLFLIGGLVNFEGLMSAAPAAAFLTLNMIEAQFVTPAMVGRHVRLNPLLVFVSLVFGLWFWGPIGGVVAIPCLVIGIAMVDERVLGQHARKNERSDAGGTRDTGA</sequence>
<evidence type="ECO:0000313" key="7">
    <source>
        <dbReference type="EMBL" id="SFQ62664.1"/>
    </source>
</evidence>
<feature type="transmembrane region" description="Helical" evidence="6">
    <location>
        <begin position="144"/>
        <end position="166"/>
    </location>
</feature>
<dbReference type="InterPro" id="IPR002549">
    <property type="entry name" value="AI-2E-like"/>
</dbReference>
<feature type="transmembrane region" description="Helical" evidence="6">
    <location>
        <begin position="269"/>
        <end position="291"/>
    </location>
</feature>
<dbReference type="GO" id="GO:0016020">
    <property type="term" value="C:membrane"/>
    <property type="evidence" value="ECO:0007669"/>
    <property type="project" value="UniProtKB-SubCell"/>
</dbReference>
<evidence type="ECO:0000256" key="3">
    <source>
        <dbReference type="ARBA" id="ARBA00022692"/>
    </source>
</evidence>
<reference evidence="8" key="1">
    <citation type="submission" date="2016-10" db="EMBL/GenBank/DDBJ databases">
        <authorList>
            <person name="Varghese N."/>
            <person name="Submissions S."/>
        </authorList>
    </citation>
    <scope>NUCLEOTIDE SEQUENCE [LARGE SCALE GENOMIC DNA]</scope>
    <source>
        <strain evidence="8">JCM 10271</strain>
    </source>
</reference>